<keyword evidence="3" id="KW-1185">Reference proteome</keyword>
<organism evidence="2 3">
    <name type="scientific">Streptosporangium roseum (strain ATCC 12428 / DSM 43021 / JCM 3005 / KCTC 9067 / NCIMB 10171 / NRRL 2505 / NI 9100)</name>
    <dbReference type="NCBI Taxonomy" id="479432"/>
    <lineage>
        <taxon>Bacteria</taxon>
        <taxon>Bacillati</taxon>
        <taxon>Actinomycetota</taxon>
        <taxon>Actinomycetes</taxon>
        <taxon>Streptosporangiales</taxon>
        <taxon>Streptosporangiaceae</taxon>
        <taxon>Streptosporangium</taxon>
    </lineage>
</organism>
<proteinExistence type="predicted"/>
<dbReference type="HOGENOM" id="CLU_1609881_0_0_11"/>
<protein>
    <submittedName>
        <fullName evidence="2">Uncharacterized protein</fullName>
    </submittedName>
</protein>
<evidence type="ECO:0000256" key="1">
    <source>
        <dbReference type="SAM" id="Phobius"/>
    </source>
</evidence>
<dbReference type="EMBL" id="CP001814">
    <property type="protein sequence ID" value="ACZ90618.1"/>
    <property type="molecule type" value="Genomic_DNA"/>
</dbReference>
<dbReference type="KEGG" id="sro:Sros_7963"/>
<dbReference type="Proteomes" id="UP000002029">
    <property type="component" value="Chromosome"/>
</dbReference>
<evidence type="ECO:0000313" key="2">
    <source>
        <dbReference type="EMBL" id="ACZ90618.1"/>
    </source>
</evidence>
<evidence type="ECO:0000313" key="3">
    <source>
        <dbReference type="Proteomes" id="UP000002029"/>
    </source>
</evidence>
<name>D2AUG3_STRRD</name>
<dbReference type="STRING" id="479432.Sros_7963"/>
<accession>D2AUG3</accession>
<reference evidence="2 3" key="1">
    <citation type="journal article" date="2010" name="Stand. Genomic Sci.">
        <title>Complete genome sequence of Streptosporangium roseum type strain (NI 9100).</title>
        <authorList>
            <person name="Nolan M."/>
            <person name="Sikorski J."/>
            <person name="Jando M."/>
            <person name="Lucas S."/>
            <person name="Lapidus A."/>
            <person name="Glavina Del Rio T."/>
            <person name="Chen F."/>
            <person name="Tice H."/>
            <person name="Pitluck S."/>
            <person name="Cheng J.F."/>
            <person name="Chertkov O."/>
            <person name="Sims D."/>
            <person name="Meincke L."/>
            <person name="Brettin T."/>
            <person name="Han C."/>
            <person name="Detter J.C."/>
            <person name="Bruce D."/>
            <person name="Goodwin L."/>
            <person name="Land M."/>
            <person name="Hauser L."/>
            <person name="Chang Y.J."/>
            <person name="Jeffries C.D."/>
            <person name="Ivanova N."/>
            <person name="Mavromatis K."/>
            <person name="Mikhailova N."/>
            <person name="Chen A."/>
            <person name="Palaniappan K."/>
            <person name="Chain P."/>
            <person name="Rohde M."/>
            <person name="Goker M."/>
            <person name="Bristow J."/>
            <person name="Eisen J.A."/>
            <person name="Markowitz V."/>
            <person name="Hugenholtz P."/>
            <person name="Kyrpides N.C."/>
            <person name="Klenk H.P."/>
        </authorList>
    </citation>
    <scope>NUCLEOTIDE SEQUENCE [LARGE SCALE GENOMIC DNA]</scope>
    <source>
        <strain evidence="3">ATCC 12428 / DSM 43021 / JCM 3005 / NI 9100</strain>
    </source>
</reference>
<keyword evidence="1" id="KW-0812">Transmembrane</keyword>
<sequence length="165" mass="17439">MDARLWIMKRSIIAMVALVWVGIVMIGAGAAARAGIFPYGCTADDDRLAASLNTLGILDAHPASATPQKGRGSSCDSDDRITTVGQTYRPSGPRADVLSFYRDVAIKDGWTPPPGDDGEGVSCFTKSVGGRGVELSVRFLDELGEEYGDDYDVDVTSSLDGGGWC</sequence>
<dbReference type="AlphaFoldDB" id="D2AUG3"/>
<gene>
    <name evidence="2" type="ordered locus">Sros_7963</name>
</gene>
<keyword evidence="1" id="KW-0472">Membrane</keyword>
<keyword evidence="1" id="KW-1133">Transmembrane helix</keyword>
<dbReference type="eggNOG" id="COG1132">
    <property type="taxonomic scope" value="Bacteria"/>
</dbReference>
<feature type="transmembrane region" description="Helical" evidence="1">
    <location>
        <begin position="12"/>
        <end position="32"/>
    </location>
</feature>